<evidence type="ECO:0000313" key="3">
    <source>
        <dbReference type="Proteomes" id="UP000018545"/>
    </source>
</evidence>
<evidence type="ECO:0000259" key="1">
    <source>
        <dbReference type="Pfam" id="PF00419"/>
    </source>
</evidence>
<dbReference type="AlphaFoldDB" id="V5U5I2"/>
<dbReference type="SUPFAM" id="SSF49401">
    <property type="entry name" value="Bacterial adhesins"/>
    <property type="match status" value="1"/>
</dbReference>
<dbReference type="KEGG" id="csi:P262_05689"/>
<dbReference type="EMBL" id="CP006731">
    <property type="protein sequence ID" value="AHB72417.1"/>
    <property type="molecule type" value="Genomic_DNA"/>
</dbReference>
<accession>V5U5I2</accession>
<evidence type="ECO:0000313" key="2">
    <source>
        <dbReference type="EMBL" id="AHB72417.1"/>
    </source>
</evidence>
<dbReference type="GO" id="GO:0043709">
    <property type="term" value="P:cell adhesion involved in single-species biofilm formation"/>
    <property type="evidence" value="ECO:0007669"/>
    <property type="project" value="TreeGrafter"/>
</dbReference>
<dbReference type="PANTHER" id="PTHR33420">
    <property type="entry name" value="FIMBRIAL SUBUNIT ELFA-RELATED"/>
    <property type="match status" value="1"/>
</dbReference>
<dbReference type="GO" id="GO:0009289">
    <property type="term" value="C:pilus"/>
    <property type="evidence" value="ECO:0007669"/>
    <property type="project" value="InterPro"/>
</dbReference>
<dbReference type="HOGENOM" id="CLU_124873_0_0_6"/>
<protein>
    <recommendedName>
        <fullName evidence="1">Fimbrial-type adhesion domain-containing protein</fullName>
    </recommendedName>
</protein>
<dbReference type="InterPro" id="IPR000259">
    <property type="entry name" value="Adhesion_dom_fimbrial"/>
</dbReference>
<gene>
    <name evidence="2" type="ORF">P262_05689</name>
</gene>
<dbReference type="InterPro" id="IPR008966">
    <property type="entry name" value="Adhesion_dom_sf"/>
</dbReference>
<proteinExistence type="predicted"/>
<organism evidence="2 3">
    <name type="scientific">Cronobacter malonaticus</name>
    <dbReference type="NCBI Taxonomy" id="413503"/>
    <lineage>
        <taxon>Bacteria</taxon>
        <taxon>Pseudomonadati</taxon>
        <taxon>Pseudomonadota</taxon>
        <taxon>Gammaproteobacteria</taxon>
        <taxon>Enterobacterales</taxon>
        <taxon>Enterobacteriaceae</taxon>
        <taxon>Cronobacter</taxon>
    </lineage>
</organism>
<dbReference type="InterPro" id="IPR050263">
    <property type="entry name" value="Bact_Fimbrial_Adh_Pro"/>
</dbReference>
<dbReference type="Proteomes" id="UP000018545">
    <property type="component" value="Chromosome"/>
</dbReference>
<sequence>MVRLGIREIWKSIFTLTGKIAFRLFYFENFKGCKIMKKTILSLAVSAFFMAGAVHAETNPYDASATLNVKGSVVQTIADACTVTTNKSSVALSDDVDNLINQGDDATAVETVQLNIVGENCASNIEAGTIAYKFTGVAANADDTALKNSDTSTTAAKGVGIGVFNDANKPMNINGQDYIVASPNGNTIGLQMVKLNGEDAQAGNITSSVTIEIERL</sequence>
<dbReference type="PANTHER" id="PTHR33420:SF32">
    <property type="entry name" value="FIMBRIAL-LIKE PROTEIN"/>
    <property type="match status" value="1"/>
</dbReference>
<dbReference type="InterPro" id="IPR036937">
    <property type="entry name" value="Adhesion_dom_fimbrial_sf"/>
</dbReference>
<name>V5U5I2_9ENTR</name>
<dbReference type="Pfam" id="PF00419">
    <property type="entry name" value="Fimbrial"/>
    <property type="match status" value="1"/>
</dbReference>
<reference evidence="2 3" key="1">
    <citation type="journal article" date="2014" name="Genome Announc.">
        <title>Complete Genome Sequence of Cronobacter sakazakii Strain CMCC 45402.</title>
        <authorList>
            <person name="Zhao Z."/>
            <person name="Wang L."/>
            <person name="Wang B."/>
            <person name="Liang H."/>
            <person name="Ye Q."/>
            <person name="Zeng M."/>
        </authorList>
    </citation>
    <scope>NUCLEOTIDE SEQUENCE [LARGE SCALE GENOMIC DNA]</scope>
    <source>
        <strain evidence="3">45402</strain>
    </source>
</reference>
<feature type="domain" description="Fimbrial-type adhesion" evidence="1">
    <location>
        <begin position="68"/>
        <end position="213"/>
    </location>
</feature>
<dbReference type="PATRIC" id="fig|1401659.3.peg.4020"/>
<dbReference type="Gene3D" id="2.60.40.1090">
    <property type="entry name" value="Fimbrial-type adhesion domain"/>
    <property type="match status" value="1"/>
</dbReference>